<comment type="caution">
    <text evidence="3">The sequence shown here is derived from an EMBL/GenBank/DDBJ whole genome shotgun (WGS) entry which is preliminary data.</text>
</comment>
<evidence type="ECO:0000256" key="1">
    <source>
        <dbReference type="SAM" id="MobiDB-lite"/>
    </source>
</evidence>
<dbReference type="EMBL" id="JAHKSW010000003">
    <property type="protein sequence ID" value="KAG7334067.1"/>
    <property type="molecule type" value="Genomic_DNA"/>
</dbReference>
<accession>A0A9D3P7V6</accession>
<feature type="compositionally biased region" description="Basic and acidic residues" evidence="1">
    <location>
        <begin position="557"/>
        <end position="567"/>
    </location>
</feature>
<feature type="region of interest" description="Disordered" evidence="1">
    <location>
        <begin position="323"/>
        <end position="387"/>
    </location>
</feature>
<dbReference type="GO" id="GO:0030018">
    <property type="term" value="C:Z disc"/>
    <property type="evidence" value="ECO:0007669"/>
    <property type="project" value="TreeGrafter"/>
</dbReference>
<feature type="compositionally biased region" description="Basic residues" evidence="1">
    <location>
        <begin position="9"/>
        <end position="19"/>
    </location>
</feature>
<dbReference type="PANTHER" id="PTHR33775">
    <property type="entry name" value="CARDIAC-ENRICHED FHL2-INTERACTING PROTEIN-RELATED"/>
    <property type="match status" value="1"/>
</dbReference>
<feature type="compositionally biased region" description="Basic residues" evidence="1">
    <location>
        <begin position="349"/>
        <end position="359"/>
    </location>
</feature>
<feature type="region of interest" description="Disordered" evidence="1">
    <location>
        <begin position="1"/>
        <end position="38"/>
    </location>
</feature>
<dbReference type="Proteomes" id="UP000824219">
    <property type="component" value="Linkage Group LG03"/>
</dbReference>
<dbReference type="GO" id="GO:0070886">
    <property type="term" value="P:positive regulation of calcineurin-NFAT signaling cascade"/>
    <property type="evidence" value="ECO:0007669"/>
    <property type="project" value="TreeGrafter"/>
</dbReference>
<feature type="region of interest" description="Disordered" evidence="1">
    <location>
        <begin position="530"/>
        <end position="567"/>
    </location>
</feature>
<name>A0A9D3P7V6_9TELE</name>
<proteinExistence type="predicted"/>
<protein>
    <recommendedName>
        <fullName evidence="2">DUF4585 domain-containing protein</fullName>
    </recommendedName>
</protein>
<dbReference type="InterPro" id="IPR027838">
    <property type="entry name" value="DUF4585"/>
</dbReference>
<evidence type="ECO:0000313" key="3">
    <source>
        <dbReference type="EMBL" id="KAG7334067.1"/>
    </source>
</evidence>
<organism evidence="3 4">
    <name type="scientific">Hemibagrus wyckioides</name>
    <dbReference type="NCBI Taxonomy" id="337641"/>
    <lineage>
        <taxon>Eukaryota</taxon>
        <taxon>Metazoa</taxon>
        <taxon>Chordata</taxon>
        <taxon>Craniata</taxon>
        <taxon>Vertebrata</taxon>
        <taxon>Euteleostomi</taxon>
        <taxon>Actinopterygii</taxon>
        <taxon>Neopterygii</taxon>
        <taxon>Teleostei</taxon>
        <taxon>Ostariophysi</taxon>
        <taxon>Siluriformes</taxon>
        <taxon>Bagridae</taxon>
        <taxon>Hemibagrus</taxon>
    </lineage>
</organism>
<dbReference type="OrthoDB" id="8945866at2759"/>
<feature type="domain" description="DUF4585" evidence="2">
    <location>
        <begin position="426"/>
        <end position="498"/>
    </location>
</feature>
<dbReference type="Pfam" id="PF15232">
    <property type="entry name" value="DUF4585"/>
    <property type="match status" value="1"/>
</dbReference>
<dbReference type="AlphaFoldDB" id="A0A9D3P7V6"/>
<dbReference type="InterPro" id="IPR052303">
    <property type="entry name" value="CEFIP"/>
</dbReference>
<sequence length="595" mass="66719">MSSLEKRQANRRGSTHGPRKCSNGISDTSSVGSFMDDTDREVSSLTDRAFRSLCIGEDAIYNDLEVSSPADQRKACAQDALQKKDLKTNSQEFSSHCIQYEETERKPELASTFQHSCVDVAQEHVLGDKSLSYISNGCMEGTWQQKRSASRVSSLIKAFSSGENCCDSGAPDTVQDKYQDFNNELWDKSALLIDSCYGSEKDKVDYDNENDSKEFANSPVLHEQSVTSHRFSSLKEIQARNRLLSPGFMAPKEPRSYNRRSQVIEGDESRSLMSTVSEDVRSLATSSAVMTNSRDFNTEHVRRTYARPVSSCYERPESACYERPESACSDMRPASKPPTVPPKTDKALRRAKRLTSRRIRQVEDKVTSDTQVQPESKSIRTVSSLPASPMVQMSTSQSVQSSPPISHYHVEPNYAPPAPSIVAHSFPMTQRKFLQDPNSGQIFMVDMPVQVKTKTFFDPETGKYLQLNVRQRAQSTLSQPASLEVLSHPYVVYPGFLPMPVSVSSAPSVRSSSQMSAPATLTEDLNNLKASHEPSEQENPEPERPRNVQQQKRPVCRTREQTGREILHTENVRMTPRQTHIITMSELEDFAIENT</sequence>
<dbReference type="PANTHER" id="PTHR33775:SF2">
    <property type="entry name" value="CARDIAC-ENRICHED FHL2-INTERACTING PROTEIN"/>
    <property type="match status" value="1"/>
</dbReference>
<evidence type="ECO:0000313" key="4">
    <source>
        <dbReference type="Proteomes" id="UP000824219"/>
    </source>
</evidence>
<feature type="compositionally biased region" description="Basic and acidic residues" evidence="1">
    <location>
        <begin position="530"/>
        <end position="546"/>
    </location>
</feature>
<keyword evidence="4" id="KW-1185">Reference proteome</keyword>
<reference evidence="3 4" key="1">
    <citation type="submission" date="2021-06" db="EMBL/GenBank/DDBJ databases">
        <title>Chromosome-level genome assembly of the red-tail catfish (Hemibagrus wyckioides).</title>
        <authorList>
            <person name="Shao F."/>
        </authorList>
    </citation>
    <scope>NUCLEOTIDE SEQUENCE [LARGE SCALE GENOMIC DNA]</scope>
    <source>
        <strain evidence="3">EC202008001</strain>
        <tissue evidence="3">Blood</tissue>
    </source>
</reference>
<gene>
    <name evidence="3" type="ORF">KOW79_002474</name>
</gene>
<feature type="compositionally biased region" description="Polar residues" evidence="1">
    <location>
        <begin position="368"/>
        <end position="386"/>
    </location>
</feature>
<feature type="compositionally biased region" description="Polar residues" evidence="1">
    <location>
        <begin position="23"/>
        <end position="32"/>
    </location>
</feature>
<evidence type="ECO:0000259" key="2">
    <source>
        <dbReference type="Pfam" id="PF15232"/>
    </source>
</evidence>